<evidence type="ECO:0000313" key="6">
    <source>
        <dbReference type="Proteomes" id="UP000595847"/>
    </source>
</evidence>
<dbReference type="KEGG" id="bcop:JD108_10270"/>
<keyword evidence="2" id="KW-0812">Transmembrane</keyword>
<dbReference type="PANTHER" id="PTHR34475:SF1">
    <property type="entry name" value="CYTOSKELETON PROTEIN RODZ"/>
    <property type="match status" value="1"/>
</dbReference>
<evidence type="ECO:0000313" key="5">
    <source>
        <dbReference type="EMBL" id="QUO43238.1"/>
    </source>
</evidence>
<dbReference type="InterPro" id="IPR010982">
    <property type="entry name" value="Lambda_DNA-bd_dom_sf"/>
</dbReference>
<feature type="compositionally biased region" description="Pro residues" evidence="1">
    <location>
        <begin position="160"/>
        <end position="176"/>
    </location>
</feature>
<dbReference type="InterPro" id="IPR001387">
    <property type="entry name" value="Cro/C1-type_HTH"/>
</dbReference>
<sequence>MSELGQVLQRAREEKGITLDDIQRTTKIQRRYLEAIERGHFHLLPGHFYARAFIKSYAEAVGLDPAHIMSHFQSDLPAQPPQEQVERLRRRRVATTSNPLQAGRWVTKTLLVLFIALIFGVTYIAFVNSDSFTTEPVPGSNINPGAEVANPGQGGAPSQVTPPPQAQTPNPPPAAPQSPANPAGQSPVVPDAAATQSVLTFESQQGSLYKYNLAGGEKIMVKIKAVSSDCWYGAAEKQVKNFPKQGTLKKGEEVELELGKTAYIRLGKPMAVEVTVNGVPVDTSTLKFMPSNVSITLAQTAAQ</sequence>
<evidence type="ECO:0000313" key="4">
    <source>
        <dbReference type="EMBL" id="QQE76209.1"/>
    </source>
</evidence>
<organism evidence="4 6">
    <name type="scientific">Brevibacillus composti</name>
    <dbReference type="NCBI Taxonomy" id="2796470"/>
    <lineage>
        <taxon>Bacteria</taxon>
        <taxon>Bacillati</taxon>
        <taxon>Bacillota</taxon>
        <taxon>Bacilli</taxon>
        <taxon>Bacillales</taxon>
        <taxon>Paenibacillaceae</taxon>
        <taxon>Brevibacillus</taxon>
    </lineage>
</organism>
<dbReference type="Pfam" id="PF13464">
    <property type="entry name" value="RodZ_C"/>
    <property type="match status" value="1"/>
</dbReference>
<evidence type="ECO:0000256" key="2">
    <source>
        <dbReference type="SAM" id="Phobius"/>
    </source>
</evidence>
<dbReference type="InterPro" id="IPR050400">
    <property type="entry name" value="Bact_Cytoskel_RodZ"/>
</dbReference>
<dbReference type="Proteomes" id="UP000595847">
    <property type="component" value="Chromosome"/>
</dbReference>
<dbReference type="EMBL" id="CP066308">
    <property type="protein sequence ID" value="QQE76209.1"/>
    <property type="molecule type" value="Genomic_DNA"/>
</dbReference>
<dbReference type="GO" id="GO:0003677">
    <property type="term" value="F:DNA binding"/>
    <property type="evidence" value="ECO:0007669"/>
    <property type="project" value="InterPro"/>
</dbReference>
<keyword evidence="7" id="KW-1185">Reference proteome</keyword>
<feature type="region of interest" description="Disordered" evidence="1">
    <location>
        <begin position="135"/>
        <end position="191"/>
    </location>
</feature>
<dbReference type="InterPro" id="IPR025194">
    <property type="entry name" value="RodZ-like_C"/>
</dbReference>
<reference evidence="5" key="2">
    <citation type="submission" date="2021-04" db="EMBL/GenBank/DDBJ databases">
        <title>Brevibacillus composti FJAT-54423, complete genome.</title>
        <authorList>
            <person name="Tang R."/>
        </authorList>
    </citation>
    <scope>NUCLEOTIDE SEQUENCE</scope>
    <source>
        <strain evidence="5">FJAT-54424</strain>
    </source>
</reference>
<feature type="transmembrane region" description="Helical" evidence="2">
    <location>
        <begin position="105"/>
        <end position="126"/>
    </location>
</feature>
<gene>
    <name evidence="4" type="ORF">JD108_10270</name>
    <name evidence="5" type="ORF">KDJ56_09965</name>
</gene>
<dbReference type="EMBL" id="CP073708">
    <property type="protein sequence ID" value="QUO43238.1"/>
    <property type="molecule type" value="Genomic_DNA"/>
</dbReference>
<keyword evidence="2" id="KW-0472">Membrane</keyword>
<feature type="domain" description="Cytoskeleton protein RodZ-like C-terminal" evidence="3">
    <location>
        <begin position="227"/>
        <end position="284"/>
    </location>
</feature>
<evidence type="ECO:0000259" key="3">
    <source>
        <dbReference type="Pfam" id="PF13464"/>
    </source>
</evidence>
<dbReference type="SUPFAM" id="SSF47413">
    <property type="entry name" value="lambda repressor-like DNA-binding domains"/>
    <property type="match status" value="1"/>
</dbReference>
<dbReference type="RefSeq" id="WP_198829715.1">
    <property type="nucleotide sequence ID" value="NZ_CP066308.1"/>
</dbReference>
<dbReference type="AlphaFoldDB" id="A0A7T5EP74"/>
<feature type="compositionally biased region" description="Low complexity" evidence="1">
    <location>
        <begin position="177"/>
        <end position="187"/>
    </location>
</feature>
<name>A0A7T5EP74_9BACL</name>
<protein>
    <submittedName>
        <fullName evidence="4">Helix-turn-helix domain-containing protein</fullName>
    </submittedName>
</protein>
<evidence type="ECO:0000313" key="7">
    <source>
        <dbReference type="Proteomes" id="UP000677234"/>
    </source>
</evidence>
<evidence type="ECO:0000256" key="1">
    <source>
        <dbReference type="SAM" id="MobiDB-lite"/>
    </source>
</evidence>
<dbReference type="Gene3D" id="1.10.260.40">
    <property type="entry name" value="lambda repressor-like DNA-binding domains"/>
    <property type="match status" value="1"/>
</dbReference>
<proteinExistence type="predicted"/>
<accession>A0A7T5EP74</accession>
<dbReference type="PANTHER" id="PTHR34475">
    <property type="match status" value="1"/>
</dbReference>
<dbReference type="Proteomes" id="UP000677234">
    <property type="component" value="Chromosome"/>
</dbReference>
<dbReference type="CDD" id="cd00093">
    <property type="entry name" value="HTH_XRE"/>
    <property type="match status" value="1"/>
</dbReference>
<keyword evidence="2" id="KW-1133">Transmembrane helix</keyword>
<dbReference type="Pfam" id="PF13413">
    <property type="entry name" value="HTH_25"/>
    <property type="match status" value="1"/>
</dbReference>
<reference evidence="4 6" key="1">
    <citation type="submission" date="2020-12" db="EMBL/GenBank/DDBJ databases">
        <title>strain FJAT-54423T represents a novel species of the genus Brevibacillus.</title>
        <authorList>
            <person name="Tang R."/>
        </authorList>
    </citation>
    <scope>NUCLEOTIDE SEQUENCE [LARGE SCALE GENOMIC DNA]</scope>
    <source>
        <strain evidence="4 6">FJAT-54423</strain>
    </source>
</reference>